<keyword evidence="6" id="KW-0675">Receptor</keyword>
<reference evidence="9" key="1">
    <citation type="submission" date="2021-06" db="EMBL/GenBank/DDBJ databases">
        <authorList>
            <person name="Hodson N. C."/>
            <person name="Mongue J. A."/>
            <person name="Jaron S. K."/>
        </authorList>
    </citation>
    <scope>NUCLEOTIDE SEQUENCE</scope>
</reference>
<dbReference type="InterPro" id="IPR052192">
    <property type="entry name" value="Insect_Ionotropic_Sensory_Rcpt"/>
</dbReference>
<evidence type="ECO:0000256" key="3">
    <source>
        <dbReference type="ARBA" id="ARBA00022692"/>
    </source>
</evidence>
<evidence type="ECO:0000256" key="4">
    <source>
        <dbReference type="ARBA" id="ARBA00022989"/>
    </source>
</evidence>
<dbReference type="GO" id="GO:0005886">
    <property type="term" value="C:plasma membrane"/>
    <property type="evidence" value="ECO:0007669"/>
    <property type="project" value="UniProtKB-SubCell"/>
</dbReference>
<dbReference type="PANTHER" id="PTHR42643">
    <property type="entry name" value="IONOTROPIC RECEPTOR 20A-RELATED"/>
    <property type="match status" value="1"/>
</dbReference>
<gene>
    <name evidence="9" type="ORF">AFUS01_LOCUS38414</name>
</gene>
<feature type="transmembrane region" description="Helical" evidence="8">
    <location>
        <begin position="611"/>
        <end position="636"/>
    </location>
</feature>
<keyword evidence="5 8" id="KW-0472">Membrane</keyword>
<evidence type="ECO:0000256" key="7">
    <source>
        <dbReference type="ARBA" id="ARBA00023180"/>
    </source>
</evidence>
<evidence type="ECO:0000256" key="1">
    <source>
        <dbReference type="ARBA" id="ARBA00004651"/>
    </source>
</evidence>
<keyword evidence="2" id="KW-1003">Cell membrane</keyword>
<dbReference type="EMBL" id="CAJVCH010547720">
    <property type="protein sequence ID" value="CAG7828489.1"/>
    <property type="molecule type" value="Genomic_DNA"/>
</dbReference>
<evidence type="ECO:0000313" key="10">
    <source>
        <dbReference type="Proteomes" id="UP000708208"/>
    </source>
</evidence>
<comment type="caution">
    <text evidence="9">The sequence shown here is derived from an EMBL/GenBank/DDBJ whole genome shotgun (WGS) entry which is preliminary data.</text>
</comment>
<name>A0A8J2L482_9HEXA</name>
<dbReference type="AlphaFoldDB" id="A0A8J2L482"/>
<feature type="transmembrane region" description="Helical" evidence="8">
    <location>
        <begin position="416"/>
        <end position="435"/>
    </location>
</feature>
<organism evidence="9 10">
    <name type="scientific">Allacma fusca</name>
    <dbReference type="NCBI Taxonomy" id="39272"/>
    <lineage>
        <taxon>Eukaryota</taxon>
        <taxon>Metazoa</taxon>
        <taxon>Ecdysozoa</taxon>
        <taxon>Arthropoda</taxon>
        <taxon>Hexapoda</taxon>
        <taxon>Collembola</taxon>
        <taxon>Symphypleona</taxon>
        <taxon>Sminthuridae</taxon>
        <taxon>Allacma</taxon>
    </lineage>
</organism>
<keyword evidence="4 8" id="KW-1133">Transmembrane helix</keyword>
<dbReference type="Proteomes" id="UP000708208">
    <property type="component" value="Unassembled WGS sequence"/>
</dbReference>
<feature type="transmembrane region" description="Helical" evidence="8">
    <location>
        <begin position="342"/>
        <end position="362"/>
    </location>
</feature>
<accession>A0A8J2L482</accession>
<sequence>MQIINRTFTAVLTSQFILTTFILVPIYAENVKKSTPGISLLLSEISLPSQHCIFMYITGPDFAKSRQQFLENKNSSNVIISNPSKLTTCNSSFHLQLSRSCTIVIYLTPLFEQELSYYDMNWIVHVPGTTFFTYHFLFEENIPANYWSVGIIRRLCNVFVLVKDFSHGSFIGKWDVVVPNRFGVNTSSRKTGILSEFHLSKLTKTFENEWWDFKGEPLRIAASLGKLDMQERMRIYREKRIFNFMPVMISETARILNATPTAVVVNVNKGFGKQLPNKTWDSYIGKIIDDTVHMTLPFTPFAYQFHHVLFSKVVTCSPYVFFAPLPKTQEVTLEFLWKPLDALTWLAIFLCIVVNAVVIYVLSSCTPSPSKQIQGRKWSTMKRIQSITLNMGSFLRVLNDQSFPENMLKQDGTSSGVRIVVLFWLVAMIVITTLYKSVVISELVEPIYIKPPRTFDELLQSDFQVNIILYKALHFENRFPKLKNLKHPIKDRVVDIYGCLKTLLEGDNVCFFVFNYLHLYASEVLLDGVGRSQYLVSKDTFFFTPSSFALSHKNPKLKRVLDRIVDVFIEGSLDSHWVDMDFYQKSLKIIHKKQQENPQALSRNLVDRTIMLYPLLILFAGILIAMLGLYIEVIFYHCRRKYWKYNNTRTFVRSCYNHWRNQVKPQESKVQKQIRQVT</sequence>
<comment type="subcellular location">
    <subcellularLocation>
        <location evidence="1">Cell membrane</location>
        <topology evidence="1">Multi-pass membrane protein</topology>
    </subcellularLocation>
</comment>
<evidence type="ECO:0000256" key="5">
    <source>
        <dbReference type="ARBA" id="ARBA00023136"/>
    </source>
</evidence>
<proteinExistence type="predicted"/>
<evidence type="ECO:0000313" key="9">
    <source>
        <dbReference type="EMBL" id="CAG7828489.1"/>
    </source>
</evidence>
<evidence type="ECO:0000256" key="6">
    <source>
        <dbReference type="ARBA" id="ARBA00023170"/>
    </source>
</evidence>
<dbReference type="PANTHER" id="PTHR42643:SF24">
    <property type="entry name" value="IONOTROPIC RECEPTOR 60A"/>
    <property type="match status" value="1"/>
</dbReference>
<keyword evidence="10" id="KW-1185">Reference proteome</keyword>
<protein>
    <submittedName>
        <fullName evidence="9">Uncharacterized protein</fullName>
    </submittedName>
</protein>
<keyword evidence="3 8" id="KW-0812">Transmembrane</keyword>
<evidence type="ECO:0000256" key="2">
    <source>
        <dbReference type="ARBA" id="ARBA00022475"/>
    </source>
</evidence>
<evidence type="ECO:0000256" key="8">
    <source>
        <dbReference type="SAM" id="Phobius"/>
    </source>
</evidence>
<keyword evidence="7" id="KW-0325">Glycoprotein</keyword>